<name>A0A061RBJ6_9CHLO</name>
<evidence type="ECO:0000313" key="1">
    <source>
        <dbReference type="EMBL" id="JAC70337.1"/>
    </source>
</evidence>
<organism evidence="1">
    <name type="scientific">Tetraselmis sp. GSL018</name>
    <dbReference type="NCBI Taxonomy" id="582737"/>
    <lineage>
        <taxon>Eukaryota</taxon>
        <taxon>Viridiplantae</taxon>
        <taxon>Chlorophyta</taxon>
        <taxon>core chlorophytes</taxon>
        <taxon>Chlorodendrophyceae</taxon>
        <taxon>Chlorodendrales</taxon>
        <taxon>Chlorodendraceae</taxon>
        <taxon>Tetraselmis</taxon>
    </lineage>
</organism>
<sequence>MAGLKRASCPTEASQATVSGYLSSLGNSQPLKRTRCSLPESALLREVEATGASYYAYNTSETGISKFNGVSETVPIIYVSGISLGPVRRGVLPSEELRPLGCVPLPKRGSIFSDSSAGFLTSYTTVYLPRLLGL</sequence>
<dbReference type="EMBL" id="GBEZ01015861">
    <property type="protein sequence ID" value="JAC70337.1"/>
    <property type="molecule type" value="Transcribed_RNA"/>
</dbReference>
<dbReference type="AlphaFoldDB" id="A0A061RBJ6"/>
<proteinExistence type="predicted"/>
<reference evidence="1" key="1">
    <citation type="submission" date="2014-05" db="EMBL/GenBank/DDBJ databases">
        <title>The transcriptome of the halophilic microalga Tetraselmis sp. GSL018 isolated from the Great Salt Lake, Utah.</title>
        <authorList>
            <person name="Jinkerson R.E."/>
            <person name="D'Adamo S."/>
            <person name="Posewitz M.C."/>
        </authorList>
    </citation>
    <scope>NUCLEOTIDE SEQUENCE</scope>
    <source>
        <strain evidence="1">GSL018</strain>
    </source>
</reference>
<gene>
    <name evidence="1" type="ORF">TSPGSL018_4373</name>
</gene>
<protein>
    <submittedName>
        <fullName evidence="1">Uncharacterized protein</fullName>
    </submittedName>
</protein>
<accession>A0A061RBJ6</accession>